<evidence type="ECO:0000313" key="2">
    <source>
        <dbReference type="EMBL" id="SVD58138.1"/>
    </source>
</evidence>
<reference evidence="2" key="1">
    <citation type="submission" date="2018-05" db="EMBL/GenBank/DDBJ databases">
        <authorList>
            <person name="Lanie J.A."/>
            <person name="Ng W.-L."/>
            <person name="Kazmierczak K.M."/>
            <person name="Andrzejewski T.M."/>
            <person name="Davidsen T.M."/>
            <person name="Wayne K.J."/>
            <person name="Tettelin H."/>
            <person name="Glass J.I."/>
            <person name="Rusch D."/>
            <person name="Podicherti R."/>
            <person name="Tsui H.-C.T."/>
            <person name="Winkler M.E."/>
        </authorList>
    </citation>
    <scope>NUCLEOTIDE SEQUENCE</scope>
</reference>
<feature type="transmembrane region" description="Helical" evidence="1">
    <location>
        <begin position="12"/>
        <end position="32"/>
    </location>
</feature>
<feature type="transmembrane region" description="Helical" evidence="1">
    <location>
        <begin position="52"/>
        <end position="74"/>
    </location>
</feature>
<keyword evidence="1" id="KW-0812">Transmembrane</keyword>
<proteinExistence type="predicted"/>
<evidence type="ECO:0000256" key="1">
    <source>
        <dbReference type="SAM" id="Phobius"/>
    </source>
</evidence>
<keyword evidence="1" id="KW-0472">Membrane</keyword>
<protein>
    <submittedName>
        <fullName evidence="2">Uncharacterized protein</fullName>
    </submittedName>
</protein>
<organism evidence="2">
    <name type="scientific">marine metagenome</name>
    <dbReference type="NCBI Taxonomy" id="408172"/>
    <lineage>
        <taxon>unclassified sequences</taxon>
        <taxon>metagenomes</taxon>
        <taxon>ecological metagenomes</taxon>
    </lineage>
</organism>
<keyword evidence="1" id="KW-1133">Transmembrane helix</keyword>
<sequence length="77" mass="8628">MNYLKKIHDWSKALAEVGISLIALGIVLEVLFKGQGVPFWPQIHVIENVQNIVAGFSAQGLVGLVAIWVLYHIYNRK</sequence>
<accession>A0A382WJ45</accession>
<dbReference type="AlphaFoldDB" id="A0A382WJ45"/>
<gene>
    <name evidence="2" type="ORF">METZ01_LOCUS410992</name>
</gene>
<name>A0A382WJ45_9ZZZZ</name>
<dbReference type="EMBL" id="UINC01159834">
    <property type="protein sequence ID" value="SVD58138.1"/>
    <property type="molecule type" value="Genomic_DNA"/>
</dbReference>